<sequence>MPGGKPLNEPINQKANEKTNKKARAKAGFGAAAQTRALKGDAIASPTKRFNRY</sequence>
<evidence type="ECO:0000256" key="1">
    <source>
        <dbReference type="SAM" id="MobiDB-lite"/>
    </source>
</evidence>
<evidence type="ECO:0000313" key="3">
    <source>
        <dbReference type="Proteomes" id="UP000572540"/>
    </source>
</evidence>
<accession>A0A7Z0AXT0</accession>
<comment type="caution">
    <text evidence="2">The sequence shown here is derived from an EMBL/GenBank/DDBJ whole genome shotgun (WGS) entry which is preliminary data.</text>
</comment>
<protein>
    <submittedName>
        <fullName evidence="2">Uncharacterized protein</fullName>
    </submittedName>
</protein>
<dbReference type="AlphaFoldDB" id="A0A7Z0AXT0"/>
<gene>
    <name evidence="2" type="ORF">GGD41_000236</name>
</gene>
<evidence type="ECO:0000313" key="2">
    <source>
        <dbReference type="EMBL" id="NYH13008.1"/>
    </source>
</evidence>
<dbReference type="RefSeq" id="WP_179703720.1">
    <property type="nucleotide sequence ID" value="NZ_JACCAU010000001.1"/>
</dbReference>
<organism evidence="2 3">
    <name type="scientific">Paraburkholderia bryophila</name>
    <dbReference type="NCBI Taxonomy" id="420952"/>
    <lineage>
        <taxon>Bacteria</taxon>
        <taxon>Pseudomonadati</taxon>
        <taxon>Pseudomonadota</taxon>
        <taxon>Betaproteobacteria</taxon>
        <taxon>Burkholderiales</taxon>
        <taxon>Burkholderiaceae</taxon>
        <taxon>Paraburkholderia</taxon>
    </lineage>
</organism>
<dbReference type="Proteomes" id="UP000572540">
    <property type="component" value="Unassembled WGS sequence"/>
</dbReference>
<name>A0A7Z0AXT0_9BURK</name>
<feature type="region of interest" description="Disordered" evidence="1">
    <location>
        <begin position="1"/>
        <end position="31"/>
    </location>
</feature>
<dbReference type="EMBL" id="JACCAU010000001">
    <property type="protein sequence ID" value="NYH13008.1"/>
    <property type="molecule type" value="Genomic_DNA"/>
</dbReference>
<proteinExistence type="predicted"/>
<reference evidence="2 3" key="1">
    <citation type="submission" date="2020-07" db="EMBL/GenBank/DDBJ databases">
        <title>Exploring microbial biodiversity for novel pathways involved in the catabolism of aromatic compounds derived from lignin.</title>
        <authorList>
            <person name="Elkins J."/>
        </authorList>
    </citation>
    <scope>NUCLEOTIDE SEQUENCE [LARGE SCALE GENOMIC DNA]</scope>
    <source>
        <strain evidence="2 3">H2C3B</strain>
    </source>
</reference>